<dbReference type="Pfam" id="PF07445">
    <property type="entry name" value="PriC"/>
    <property type="match status" value="1"/>
</dbReference>
<dbReference type="Proteomes" id="UP001214976">
    <property type="component" value="Unassembled WGS sequence"/>
</dbReference>
<reference evidence="1" key="1">
    <citation type="submission" date="2023-03" db="EMBL/GenBank/DDBJ databases">
        <title>Classification of Bisgaard taxon 6 and taxon 10 as Exercitatus varius gen. nov., spec. nov.</title>
        <authorList>
            <person name="Christensen H."/>
        </authorList>
    </citation>
    <scope>NUCLEOTIDE SEQUENCE</scope>
    <source>
        <strain evidence="1">86116</strain>
    </source>
</reference>
<gene>
    <name evidence="1" type="ORF">P7M15_01515</name>
</gene>
<evidence type="ECO:0000313" key="1">
    <source>
        <dbReference type="EMBL" id="MDG2949209.1"/>
    </source>
</evidence>
<organism evidence="1 2">
    <name type="scientific">Exercitatus varius</name>
    <dbReference type="NCBI Taxonomy" id="67857"/>
    <lineage>
        <taxon>Bacteria</taxon>
        <taxon>Pseudomonadati</taxon>
        <taxon>Pseudomonadota</taxon>
        <taxon>Gammaproteobacteria</taxon>
        <taxon>Pasteurellales</taxon>
        <taxon>Pasteurellaceae</taxon>
        <taxon>Exercitatus</taxon>
    </lineage>
</organism>
<sequence length="193" mass="22993">MQNLTALLSRLHQLITQLQQQYEPVKREILYAKFDPAVFSENFQPVEFYLNEIRHCAEQISRLTPEDVEQTAFLSEKLSAQYNALTDALSFIEKPQAKSAVNFKQVFNEREKQRRQLEQLPPRERLIKYYEALQALNEKLNGQKDLQKQSQSETEKMRIQQQIDITRRRRQRCLDAIEVLEEYLAFKQNQSKE</sequence>
<dbReference type="Gene3D" id="1.20.1270.340">
    <property type="match status" value="1"/>
</dbReference>
<dbReference type="InterPro" id="IPR038338">
    <property type="entry name" value="PriC_sf"/>
</dbReference>
<evidence type="ECO:0000313" key="2">
    <source>
        <dbReference type="Proteomes" id="UP001214976"/>
    </source>
</evidence>
<protein>
    <submittedName>
        <fullName evidence="1">Primosomal replication protein</fullName>
    </submittedName>
</protein>
<dbReference type="EMBL" id="JARQTW010000002">
    <property type="protein sequence ID" value="MDG2949209.1"/>
    <property type="molecule type" value="Genomic_DNA"/>
</dbReference>
<accession>A0AAW6Q6I6</accession>
<dbReference type="RefSeq" id="WP_317476516.1">
    <property type="nucleotide sequence ID" value="NZ_JARQTW010000002.1"/>
</dbReference>
<dbReference type="AlphaFoldDB" id="A0AAW6Q6I6"/>
<comment type="caution">
    <text evidence="1">The sequence shown here is derived from an EMBL/GenBank/DDBJ whole genome shotgun (WGS) entry which is preliminary data.</text>
</comment>
<dbReference type="InterPro" id="IPR010890">
    <property type="entry name" value="PriC"/>
</dbReference>
<proteinExistence type="predicted"/>
<name>A0AAW6Q6I6_9PAST</name>